<dbReference type="Proteomes" id="UP000827892">
    <property type="component" value="Chromosome V"/>
</dbReference>
<dbReference type="InterPro" id="IPR013830">
    <property type="entry name" value="SGNH_hydro"/>
</dbReference>
<proteinExistence type="predicted"/>
<keyword evidence="1" id="KW-0732">Signal</keyword>
<evidence type="ECO:0000313" key="4">
    <source>
        <dbReference type="Proteomes" id="UP000827892"/>
    </source>
</evidence>
<accession>A0AAE9AD61</accession>
<dbReference type="PANTHER" id="PTHR37981:SF1">
    <property type="entry name" value="SGNH HYDROLASE-TYPE ESTERASE DOMAIN-CONTAINING PROTEIN"/>
    <property type="match status" value="1"/>
</dbReference>
<protein>
    <recommendedName>
        <fullName evidence="2">SGNH hydrolase-type esterase domain-containing protein</fullName>
    </recommendedName>
</protein>
<dbReference type="PANTHER" id="PTHR37981">
    <property type="entry name" value="LIPASE 2"/>
    <property type="match status" value="1"/>
</dbReference>
<dbReference type="FunFam" id="3.40.50.1110:FF:000088">
    <property type="entry name" value="Protein CBG20522"/>
    <property type="match status" value="1"/>
</dbReference>
<dbReference type="CDD" id="cd01823">
    <property type="entry name" value="SEST_like"/>
    <property type="match status" value="1"/>
</dbReference>
<dbReference type="SUPFAM" id="SSF52266">
    <property type="entry name" value="SGNH hydrolase"/>
    <property type="match status" value="1"/>
</dbReference>
<feature type="chain" id="PRO_5041898834" description="SGNH hydrolase-type esterase domain-containing protein" evidence="1">
    <location>
        <begin position="22"/>
        <end position="386"/>
    </location>
</feature>
<name>A0AAE9AD61_CAEBR</name>
<evidence type="ECO:0000313" key="3">
    <source>
        <dbReference type="EMBL" id="ULT92363.1"/>
    </source>
</evidence>
<dbReference type="Pfam" id="PF13472">
    <property type="entry name" value="Lipase_GDSL_2"/>
    <property type="match status" value="1"/>
</dbReference>
<evidence type="ECO:0000256" key="1">
    <source>
        <dbReference type="SAM" id="SignalP"/>
    </source>
</evidence>
<reference evidence="3 4" key="1">
    <citation type="submission" date="2022-02" db="EMBL/GenBank/DDBJ databases">
        <title>Chromosome-level reference genomes for two strains of Caenorhabditis briggsae: an improved platform for comparative genomics.</title>
        <authorList>
            <person name="Stevens L."/>
            <person name="Andersen E.C."/>
        </authorList>
    </citation>
    <scope>NUCLEOTIDE SEQUENCE [LARGE SCALE GENOMIC DNA]</scope>
    <source>
        <strain evidence="3">QX1410_ONT</strain>
        <tissue evidence="3">Whole-organism</tissue>
    </source>
</reference>
<dbReference type="KEGG" id="cbr:CBG_20522"/>
<dbReference type="EMBL" id="CP090895">
    <property type="protein sequence ID" value="ULT92363.1"/>
    <property type="molecule type" value="Genomic_DNA"/>
</dbReference>
<dbReference type="GO" id="GO:0016788">
    <property type="term" value="F:hydrolase activity, acting on ester bonds"/>
    <property type="evidence" value="ECO:0007669"/>
    <property type="project" value="InterPro"/>
</dbReference>
<dbReference type="InterPro" id="IPR037460">
    <property type="entry name" value="SEST-like"/>
</dbReference>
<sequence length="386" mass="44148">MLAFLYFVQMLINLPKMLVLSWNNVIFPPMDSSKMAFRITTISDEFPEFWQTPSDVSRRDSLLNISICHVEKFKNSEFSKFVWKFDGLKIFGKECSRFFRIQDRKTHRVTVEIGDTVLSENLSLAPPKKFWIASIGDSFSSGQGNPGDKWLDESCYRSKLAFPVRISEKIETSILSFLSCSGSTVEQGILSKNGQLEVLNSLIMSHGSPPDILFLTIGGNDIGFTDVISMVQRDSNIADKFDMRFFFVSHQIDRVAWKLREMNISRVVLLDYYDVTKNDRNEVDASCGAFGQVSLSNLKLAEKKILQRLNQLLRRKAQEYGWITVDTSEIFGTRGICSSRSLIRSRNESLVLQGNEYGSFHPNEEAHQLISMKILKTLKEREILKI</sequence>
<feature type="domain" description="SGNH hydrolase-type esterase" evidence="2">
    <location>
        <begin position="135"/>
        <end position="369"/>
    </location>
</feature>
<evidence type="ECO:0000259" key="2">
    <source>
        <dbReference type="Pfam" id="PF13472"/>
    </source>
</evidence>
<dbReference type="RefSeq" id="XP_002647766.2">
    <property type="nucleotide sequence ID" value="XM_002647720.2"/>
</dbReference>
<gene>
    <name evidence="3" type="ORF">L3Y34_009858</name>
</gene>
<dbReference type="InterPro" id="IPR036514">
    <property type="entry name" value="SGNH_hydro_sf"/>
</dbReference>
<dbReference type="AlphaFoldDB" id="A0AAE9AD61"/>
<feature type="signal peptide" evidence="1">
    <location>
        <begin position="1"/>
        <end position="21"/>
    </location>
</feature>
<dbReference type="Gene3D" id="3.40.50.1110">
    <property type="entry name" value="SGNH hydrolase"/>
    <property type="match status" value="1"/>
</dbReference>
<organism evidence="3 4">
    <name type="scientific">Caenorhabditis briggsae</name>
    <dbReference type="NCBI Taxonomy" id="6238"/>
    <lineage>
        <taxon>Eukaryota</taxon>
        <taxon>Metazoa</taxon>
        <taxon>Ecdysozoa</taxon>
        <taxon>Nematoda</taxon>
        <taxon>Chromadorea</taxon>
        <taxon>Rhabditida</taxon>
        <taxon>Rhabditina</taxon>
        <taxon>Rhabditomorpha</taxon>
        <taxon>Rhabditoidea</taxon>
        <taxon>Rhabditidae</taxon>
        <taxon>Peloderinae</taxon>
        <taxon>Caenorhabditis</taxon>
    </lineage>
</organism>